<sequence length="68" mass="8010">MITYKKLLDELKKEIGPIAKIFLNKAMESLGYDDVDDSNYKEILSVLKMNKELREYVEIVEERLEKEG</sequence>
<protein>
    <submittedName>
        <fullName evidence="1">Uncharacterized protein</fullName>
    </submittedName>
</protein>
<dbReference type="SMR" id="A0A075WFE6"/>
<dbReference type="Proteomes" id="UP000028501">
    <property type="component" value="Chromosome"/>
</dbReference>
<dbReference type="KEGG" id="afg:AFULGI_00017540"/>
<name>A0A075WFE6_ARCFL</name>
<reference evidence="1 2" key="1">
    <citation type="submission" date="2013-07" db="EMBL/GenBank/DDBJ databases">
        <title>Genome of Archaeoglobus fulgidus.</title>
        <authorList>
            <person name="Fiebig A."/>
            <person name="Birkeland N.-K."/>
        </authorList>
    </citation>
    <scope>NUCLEOTIDE SEQUENCE [LARGE SCALE GENOMIC DNA]</scope>
    <source>
        <strain evidence="1 2">DSM 8774</strain>
    </source>
</reference>
<organism evidence="1 2">
    <name type="scientific">Archaeoglobus fulgidus DSM 8774</name>
    <dbReference type="NCBI Taxonomy" id="1344584"/>
    <lineage>
        <taxon>Archaea</taxon>
        <taxon>Methanobacteriati</taxon>
        <taxon>Methanobacteriota</taxon>
        <taxon>Archaeoglobi</taxon>
        <taxon>Archaeoglobales</taxon>
        <taxon>Archaeoglobaceae</taxon>
        <taxon>Archaeoglobus</taxon>
    </lineage>
</organism>
<evidence type="ECO:0000313" key="1">
    <source>
        <dbReference type="EMBL" id="AIG98512.1"/>
    </source>
</evidence>
<proteinExistence type="predicted"/>
<accession>A0A075WFE6</accession>
<dbReference type="RefSeq" id="WP_010878999.1">
    <property type="nucleotide sequence ID" value="NZ_CP006577.1"/>
</dbReference>
<dbReference type="EMBL" id="CP006577">
    <property type="protein sequence ID" value="AIG98512.1"/>
    <property type="molecule type" value="Genomic_DNA"/>
</dbReference>
<gene>
    <name evidence="1" type="ORF">AFULGI_00017540</name>
</gene>
<evidence type="ECO:0000313" key="2">
    <source>
        <dbReference type="Proteomes" id="UP000028501"/>
    </source>
</evidence>
<dbReference type="GeneID" id="24795249"/>
<dbReference type="HOGENOM" id="CLU_2783807_0_0_2"/>
<dbReference type="AlphaFoldDB" id="A0A075WFE6"/>